<feature type="domain" description="Aldehyde oxidase/xanthine dehydrogenase first molybdopterin binding" evidence="1">
    <location>
        <begin position="2"/>
        <end position="46"/>
    </location>
</feature>
<comment type="caution">
    <text evidence="2">The sequence shown here is derived from an EMBL/GenBank/DDBJ whole genome shotgun (WGS) entry which is preliminary data.</text>
</comment>
<evidence type="ECO:0000313" key="2">
    <source>
        <dbReference type="EMBL" id="GAH58971.1"/>
    </source>
</evidence>
<dbReference type="InterPro" id="IPR008274">
    <property type="entry name" value="AldOxase/xan_DH_MoCoBD1"/>
</dbReference>
<feature type="non-terminal residue" evidence="2">
    <location>
        <position position="1"/>
    </location>
</feature>
<evidence type="ECO:0000259" key="1">
    <source>
        <dbReference type="Pfam" id="PF02738"/>
    </source>
</evidence>
<dbReference type="Pfam" id="PF02738">
    <property type="entry name" value="MoCoBD_1"/>
    <property type="match status" value="1"/>
</dbReference>
<dbReference type="GO" id="GO:0016491">
    <property type="term" value="F:oxidoreductase activity"/>
    <property type="evidence" value="ECO:0007669"/>
    <property type="project" value="InterPro"/>
</dbReference>
<accession>X1GM71</accession>
<protein>
    <recommendedName>
        <fullName evidence="1">Aldehyde oxidase/xanthine dehydrogenase first molybdopterin binding domain-containing protein</fullName>
    </recommendedName>
</protein>
<proteinExistence type="predicted"/>
<dbReference type="EMBL" id="BARU01016158">
    <property type="protein sequence ID" value="GAH58971.1"/>
    <property type="molecule type" value="Genomic_DNA"/>
</dbReference>
<sequence length="46" mass="5204">AVITWAAKRVKRPIKWVASRSEGYVSDRHGRDHVTEAELALDENGK</sequence>
<dbReference type="AlphaFoldDB" id="X1GM71"/>
<organism evidence="2">
    <name type="scientific">marine sediment metagenome</name>
    <dbReference type="NCBI Taxonomy" id="412755"/>
    <lineage>
        <taxon>unclassified sequences</taxon>
        <taxon>metagenomes</taxon>
        <taxon>ecological metagenomes</taxon>
    </lineage>
</organism>
<dbReference type="SUPFAM" id="SSF56003">
    <property type="entry name" value="Molybdenum cofactor-binding domain"/>
    <property type="match status" value="1"/>
</dbReference>
<name>X1GM71_9ZZZZ</name>
<dbReference type="Gene3D" id="3.30.365.10">
    <property type="entry name" value="Aldehyde oxidase/xanthine dehydrogenase, molybdopterin binding domain"/>
    <property type="match status" value="2"/>
</dbReference>
<feature type="non-terminal residue" evidence="2">
    <location>
        <position position="46"/>
    </location>
</feature>
<reference evidence="2" key="1">
    <citation type="journal article" date="2014" name="Front. Microbiol.">
        <title>High frequency of phylogenetically diverse reductive dehalogenase-homologous genes in deep subseafloor sedimentary metagenomes.</title>
        <authorList>
            <person name="Kawai M."/>
            <person name="Futagami T."/>
            <person name="Toyoda A."/>
            <person name="Takaki Y."/>
            <person name="Nishi S."/>
            <person name="Hori S."/>
            <person name="Arai W."/>
            <person name="Tsubouchi T."/>
            <person name="Morono Y."/>
            <person name="Uchiyama I."/>
            <person name="Ito T."/>
            <person name="Fujiyama A."/>
            <person name="Inagaki F."/>
            <person name="Takami H."/>
        </authorList>
    </citation>
    <scope>NUCLEOTIDE SEQUENCE</scope>
    <source>
        <strain evidence="2">Expedition CK06-06</strain>
    </source>
</reference>
<gene>
    <name evidence="2" type="ORF">S03H2_27180</name>
</gene>
<dbReference type="InterPro" id="IPR037165">
    <property type="entry name" value="AldOxase/xan_DH_Mopterin-bd_sf"/>
</dbReference>